<gene>
    <name evidence="1" type="ORF">UFOVP133_2</name>
</gene>
<protein>
    <submittedName>
        <fullName evidence="1">Uncharacterized protein</fullName>
    </submittedName>
</protein>
<evidence type="ECO:0000313" key="1">
    <source>
        <dbReference type="EMBL" id="CAB4130575.1"/>
    </source>
</evidence>
<dbReference type="EMBL" id="LR796246">
    <property type="protein sequence ID" value="CAB4130575.1"/>
    <property type="molecule type" value="Genomic_DNA"/>
</dbReference>
<sequence>MNTVIEMAREAGLKPDGNDWGANVYRKAIEAFAELVREEATAEANARANASWTLMCEKMVAIEREACVKVCEEYDGEYDIHPKQTAEGIALQIRARGQA</sequence>
<accession>A0A6J5L994</accession>
<name>A0A6J5L994_9CAUD</name>
<organism evidence="1">
    <name type="scientific">uncultured Caudovirales phage</name>
    <dbReference type="NCBI Taxonomy" id="2100421"/>
    <lineage>
        <taxon>Viruses</taxon>
        <taxon>Duplodnaviria</taxon>
        <taxon>Heunggongvirae</taxon>
        <taxon>Uroviricota</taxon>
        <taxon>Caudoviricetes</taxon>
        <taxon>Peduoviridae</taxon>
        <taxon>Maltschvirus</taxon>
        <taxon>Maltschvirus maltsch</taxon>
    </lineage>
</organism>
<proteinExistence type="predicted"/>
<reference evidence="1" key="1">
    <citation type="submission" date="2020-04" db="EMBL/GenBank/DDBJ databases">
        <authorList>
            <person name="Chiriac C."/>
            <person name="Salcher M."/>
            <person name="Ghai R."/>
            <person name="Kavagutti S V."/>
        </authorList>
    </citation>
    <scope>NUCLEOTIDE SEQUENCE</scope>
</reference>